<dbReference type="OrthoDB" id="3883943at2759"/>
<feature type="compositionally biased region" description="Low complexity" evidence="1">
    <location>
        <begin position="390"/>
        <end position="401"/>
    </location>
</feature>
<feature type="region of interest" description="Disordered" evidence="1">
    <location>
        <begin position="569"/>
        <end position="594"/>
    </location>
</feature>
<evidence type="ECO:0000313" key="3">
    <source>
        <dbReference type="Proteomes" id="UP000799424"/>
    </source>
</evidence>
<evidence type="ECO:0008006" key="4">
    <source>
        <dbReference type="Google" id="ProtNLM"/>
    </source>
</evidence>
<gene>
    <name evidence="2" type="ORF">CC86DRAFT_326949</name>
</gene>
<proteinExistence type="predicted"/>
<evidence type="ECO:0000256" key="1">
    <source>
        <dbReference type="SAM" id="MobiDB-lite"/>
    </source>
</evidence>
<feature type="compositionally biased region" description="Low complexity" evidence="1">
    <location>
        <begin position="416"/>
        <end position="426"/>
    </location>
</feature>
<sequence>MSQTTSSRLPGVPQLQLHFSGPEYSRWRRTIKFALQAKGTWKYCNGNCPMPMPEAATSRPSSVTNPQPSLLDERRDWVKHDREVKLDIFLSLAEDVMQEVLEVGPPLPPSNLSAQEMLESLDARFAVFKFEAYHHAFCHFLNLHVEQFPSLEAFNQEFSTTLEDLVDHGHPLSNVQACSAYFSKLRCTQNPWVAKKLLEWDAQTKEIHYTDLLEQSPPWSIIRPLTTKPSQVFQVESIPEEQFEDSSESDSDAPTKSSNASSTSSVSLHSRRTSNTSLKITDLQGIKMQREEEITILASSNGIAKVNPEASRNELEKLNAPIVPERGSSKNQVPERLLSSDPSAPLPEWLASKKSVARPLPPTDRPLPALPTQPGQSKDNASRSARHSAKSSQASVASPSLFPSPPQLPTLKLETTHPTLRPTTPTEVHPALRSTTTAIPPTETHPALRSSPPQPTLNASPAPPTPSPQPTIHTRRRPSFSSPDLALALPWPSLDTPTLTPRPHSSSADLPATQSPNPLPSQTSTPDDAPSINFATHDDDEIQLPLQGTRDSAWAYLYEAKGGYLIQNSSTSTSSPFHSSSHHPTAPSPSSSISVFPHQSLLTQSLQRIPTYDDTFEASRQHKKASSLDFMTRLSGDGAREEREREKKAKKKSWMALEKVGKGMGMHVSMSRFSAGKGVREMI</sequence>
<keyword evidence="3" id="KW-1185">Reference proteome</keyword>
<dbReference type="Proteomes" id="UP000799424">
    <property type="component" value="Unassembled WGS sequence"/>
</dbReference>
<feature type="region of interest" description="Disordered" evidence="1">
    <location>
        <begin position="239"/>
        <end position="273"/>
    </location>
</feature>
<feature type="compositionally biased region" description="Low complexity" evidence="1">
    <location>
        <begin position="257"/>
        <end position="268"/>
    </location>
</feature>
<dbReference type="EMBL" id="MU006230">
    <property type="protein sequence ID" value="KAF2824336.1"/>
    <property type="molecule type" value="Genomic_DNA"/>
</dbReference>
<feature type="compositionally biased region" description="Polar residues" evidence="1">
    <location>
        <begin position="495"/>
        <end position="526"/>
    </location>
</feature>
<feature type="region of interest" description="Disordered" evidence="1">
    <location>
        <begin position="318"/>
        <end position="545"/>
    </location>
</feature>
<protein>
    <recommendedName>
        <fullName evidence="4">Retrotransposon Copia-like N-terminal domain-containing protein</fullName>
    </recommendedName>
</protein>
<feature type="compositionally biased region" description="Pro residues" evidence="1">
    <location>
        <begin position="359"/>
        <end position="371"/>
    </location>
</feature>
<feature type="region of interest" description="Disordered" evidence="1">
    <location>
        <begin position="634"/>
        <end position="654"/>
    </location>
</feature>
<evidence type="ECO:0000313" key="2">
    <source>
        <dbReference type="EMBL" id="KAF2824336.1"/>
    </source>
</evidence>
<feature type="compositionally biased region" description="Basic and acidic residues" evidence="1">
    <location>
        <begin position="638"/>
        <end position="647"/>
    </location>
</feature>
<reference evidence="2" key="1">
    <citation type="journal article" date="2020" name="Stud. Mycol.">
        <title>101 Dothideomycetes genomes: a test case for predicting lifestyles and emergence of pathogens.</title>
        <authorList>
            <person name="Haridas S."/>
            <person name="Albert R."/>
            <person name="Binder M."/>
            <person name="Bloem J."/>
            <person name="Labutti K."/>
            <person name="Salamov A."/>
            <person name="Andreopoulos B."/>
            <person name="Baker S."/>
            <person name="Barry K."/>
            <person name="Bills G."/>
            <person name="Bluhm B."/>
            <person name="Cannon C."/>
            <person name="Castanera R."/>
            <person name="Culley D."/>
            <person name="Daum C."/>
            <person name="Ezra D."/>
            <person name="Gonzalez J."/>
            <person name="Henrissat B."/>
            <person name="Kuo A."/>
            <person name="Liang C."/>
            <person name="Lipzen A."/>
            <person name="Lutzoni F."/>
            <person name="Magnuson J."/>
            <person name="Mondo S."/>
            <person name="Nolan M."/>
            <person name="Ohm R."/>
            <person name="Pangilinan J."/>
            <person name="Park H.-J."/>
            <person name="Ramirez L."/>
            <person name="Alfaro M."/>
            <person name="Sun H."/>
            <person name="Tritt A."/>
            <person name="Yoshinaga Y."/>
            <person name="Zwiers L.-H."/>
            <person name="Turgeon B."/>
            <person name="Goodwin S."/>
            <person name="Spatafora J."/>
            <person name="Crous P."/>
            <person name="Grigoriev I."/>
        </authorList>
    </citation>
    <scope>NUCLEOTIDE SEQUENCE</scope>
    <source>
        <strain evidence="2">CBS 113818</strain>
    </source>
</reference>
<accession>A0A6A6ZU48</accession>
<feature type="compositionally biased region" description="Acidic residues" evidence="1">
    <location>
        <begin position="239"/>
        <end position="251"/>
    </location>
</feature>
<name>A0A6A6ZU48_9PLEO</name>
<organism evidence="2 3">
    <name type="scientific">Ophiobolus disseminans</name>
    <dbReference type="NCBI Taxonomy" id="1469910"/>
    <lineage>
        <taxon>Eukaryota</taxon>
        <taxon>Fungi</taxon>
        <taxon>Dikarya</taxon>
        <taxon>Ascomycota</taxon>
        <taxon>Pezizomycotina</taxon>
        <taxon>Dothideomycetes</taxon>
        <taxon>Pleosporomycetidae</taxon>
        <taxon>Pleosporales</taxon>
        <taxon>Pleosporineae</taxon>
        <taxon>Phaeosphaeriaceae</taxon>
        <taxon>Ophiobolus</taxon>
    </lineage>
</organism>
<dbReference type="AlphaFoldDB" id="A0A6A6ZU48"/>